<gene>
    <name evidence="1" type="ORF">SAMN04489746_1587</name>
</gene>
<sequence length="32" mass="3354">MDKVKIVDSWVLSAGSEPITVIKLAKNAPSVG</sequence>
<accession>A0AB38A8F5</accession>
<evidence type="ECO:0000313" key="1">
    <source>
        <dbReference type="EMBL" id="SEC27977.1"/>
    </source>
</evidence>
<dbReference type="Proteomes" id="UP000183687">
    <property type="component" value="Unassembled WGS sequence"/>
</dbReference>
<dbReference type="EMBL" id="FNSH01000002">
    <property type="protein sequence ID" value="SEC27977.1"/>
    <property type="molecule type" value="Genomic_DNA"/>
</dbReference>
<name>A0AB38A8F5_9ACTN</name>
<protein>
    <submittedName>
        <fullName evidence="1">Uncharacterized protein</fullName>
    </submittedName>
</protein>
<dbReference type="AlphaFoldDB" id="A0AB38A8F5"/>
<organism evidence="1 2">
    <name type="scientific">Atopobium minutum</name>
    <dbReference type="NCBI Taxonomy" id="1381"/>
    <lineage>
        <taxon>Bacteria</taxon>
        <taxon>Bacillati</taxon>
        <taxon>Actinomycetota</taxon>
        <taxon>Coriobacteriia</taxon>
        <taxon>Coriobacteriales</taxon>
        <taxon>Atopobiaceae</taxon>
        <taxon>Atopobium</taxon>
    </lineage>
</organism>
<evidence type="ECO:0000313" key="2">
    <source>
        <dbReference type="Proteomes" id="UP000183687"/>
    </source>
</evidence>
<proteinExistence type="predicted"/>
<reference evidence="1 2" key="1">
    <citation type="submission" date="2016-10" db="EMBL/GenBank/DDBJ databases">
        <authorList>
            <person name="Varghese N."/>
            <person name="Submissions S."/>
        </authorList>
    </citation>
    <scope>NUCLEOTIDE SEQUENCE [LARGE SCALE GENOMIC DNA]</scope>
    <source>
        <strain evidence="1 2">DSM 20586</strain>
    </source>
</reference>
<comment type="caution">
    <text evidence="1">The sequence shown here is derived from an EMBL/GenBank/DDBJ whole genome shotgun (WGS) entry which is preliminary data.</text>
</comment>